<dbReference type="NCBIfam" id="TIGR01981">
    <property type="entry name" value="sufD"/>
    <property type="match status" value="1"/>
</dbReference>
<dbReference type="InterPro" id="IPR037284">
    <property type="entry name" value="SUF_FeS_clus_asmbl_SufBD_sf"/>
</dbReference>
<dbReference type="Pfam" id="PF01458">
    <property type="entry name" value="SUFBD_core"/>
    <property type="match status" value="1"/>
</dbReference>
<dbReference type="RefSeq" id="WP_379880672.1">
    <property type="nucleotide sequence ID" value="NZ_JBHPON010000001.1"/>
</dbReference>
<dbReference type="InterPro" id="IPR011542">
    <property type="entry name" value="SUF_FeS_clus_asmbl_SufD"/>
</dbReference>
<feature type="domain" description="SUF system FeS cluster assembly SufBD core" evidence="1">
    <location>
        <begin position="157"/>
        <end position="381"/>
    </location>
</feature>
<comment type="caution">
    <text evidence="2">The sequence shown here is derived from an EMBL/GenBank/DDBJ whole genome shotgun (WGS) entry which is preliminary data.</text>
</comment>
<dbReference type="PANTHER" id="PTHR43575">
    <property type="entry name" value="PROTEIN ABCI7, CHLOROPLASTIC"/>
    <property type="match status" value="1"/>
</dbReference>
<keyword evidence="3" id="KW-1185">Reference proteome</keyword>
<dbReference type="SUPFAM" id="SSF101960">
    <property type="entry name" value="Stabilizer of iron transporter SufD"/>
    <property type="match status" value="1"/>
</dbReference>
<evidence type="ECO:0000259" key="1">
    <source>
        <dbReference type="Pfam" id="PF01458"/>
    </source>
</evidence>
<dbReference type="Proteomes" id="UP001596116">
    <property type="component" value="Unassembled WGS sequence"/>
</dbReference>
<evidence type="ECO:0000313" key="2">
    <source>
        <dbReference type="EMBL" id="MFC6034033.1"/>
    </source>
</evidence>
<accession>A0ABW1KQG6</accession>
<name>A0ABW1KQG6_9PROT</name>
<gene>
    <name evidence="2" type="primary">sufD</name>
    <name evidence="2" type="ORF">ACFMB1_00680</name>
</gene>
<protein>
    <submittedName>
        <fullName evidence="2">Fe-S cluster assembly protein SufD</fullName>
    </submittedName>
</protein>
<proteinExistence type="predicted"/>
<reference evidence="2 3" key="1">
    <citation type="submission" date="2024-09" db="EMBL/GenBank/DDBJ databases">
        <authorList>
            <person name="Zhang Z.-H."/>
        </authorList>
    </citation>
    <scope>NUCLEOTIDE SEQUENCE [LARGE SCALE GENOMIC DNA]</scope>
    <source>
        <strain evidence="2 3">HHTR114</strain>
    </source>
</reference>
<organism evidence="2 3">
    <name type="scientific">Hyphococcus aureus</name>
    <dbReference type="NCBI Taxonomy" id="2666033"/>
    <lineage>
        <taxon>Bacteria</taxon>
        <taxon>Pseudomonadati</taxon>
        <taxon>Pseudomonadota</taxon>
        <taxon>Alphaproteobacteria</taxon>
        <taxon>Parvularculales</taxon>
        <taxon>Parvularculaceae</taxon>
        <taxon>Hyphococcus</taxon>
    </lineage>
</organism>
<sequence length="409" mass="44501">MTALSNPSPFEAALEDAFAARSKTNEAQAAAFDRFASLRLPNRRVEGWKWTDVNAALRSVTPGEASAPDLIAPSPFAALEPLEFRIVNGKVSLPDEPMPEGLRYGIMDPVATIPELEKHPIATLNVAMTRKALGLEVLEGCDVERPILIRHIVSGAGFSFAQTMMRISPGAKVQIIETYEGEGAGFYSHLCHMVVRDGGECRRVMLQDSSGDSIVNGICAAKIDKEARFEQTSLSTGARLCRHETHAHFWAPGSSAAINSAALLSGERHSDFTSDVKHVAPDCAVRQLHKGVARDRSRNVFQGKFHVLREAQKTDAKMTANALLLSDGAEANHKPELEIYADDVECAHGSTVGALDDDALFYLRQRGLSEVQARALLVEAFVGEVTESIENEALRAIFAVRVSDWLEQA</sequence>
<dbReference type="InterPro" id="IPR000825">
    <property type="entry name" value="SUF_FeS_clus_asmbl_SufBD_core"/>
</dbReference>
<evidence type="ECO:0000313" key="3">
    <source>
        <dbReference type="Proteomes" id="UP001596116"/>
    </source>
</evidence>
<dbReference type="EMBL" id="JBHPON010000001">
    <property type="protein sequence ID" value="MFC6034033.1"/>
    <property type="molecule type" value="Genomic_DNA"/>
</dbReference>
<dbReference type="InterPro" id="IPR055346">
    <property type="entry name" value="Fe-S_cluster_assembly_SufBD"/>
</dbReference>
<dbReference type="PANTHER" id="PTHR43575:SF1">
    <property type="entry name" value="PROTEIN ABCI7, CHLOROPLASTIC"/>
    <property type="match status" value="1"/>
</dbReference>